<reference evidence="6 7" key="2">
    <citation type="journal article" date="2016" name="ISME J.">
        <title>Characterization of the first cultured representative of Verrucomicrobia subdivision 5 indicates the proposal of a novel phylum.</title>
        <authorList>
            <person name="Spring S."/>
            <person name="Bunk B."/>
            <person name="Sproer C."/>
            <person name="Schumann P."/>
            <person name="Rohde M."/>
            <person name="Tindall B.J."/>
            <person name="Klenk H.P."/>
        </authorList>
    </citation>
    <scope>NUCLEOTIDE SEQUENCE [LARGE SCALE GENOMIC DNA]</scope>
    <source>
        <strain evidence="6 7">L21-Fru-AB</strain>
    </source>
</reference>
<dbReference type="InterPro" id="IPR016856">
    <property type="entry name" value="QueF_type1"/>
</dbReference>
<dbReference type="Pfam" id="PF14489">
    <property type="entry name" value="QueF"/>
    <property type="match status" value="1"/>
</dbReference>
<dbReference type="Gene3D" id="3.30.1130.10">
    <property type="match status" value="1"/>
</dbReference>
<evidence type="ECO:0000256" key="2">
    <source>
        <dbReference type="ARBA" id="ARBA00022785"/>
    </source>
</evidence>
<gene>
    <name evidence="5 6" type="primary">queF</name>
    <name evidence="6" type="ORF">L21SP4_01102</name>
</gene>
<keyword evidence="1 5" id="KW-0963">Cytoplasm</keyword>
<dbReference type="PIRSF" id="PIRSF027377">
    <property type="entry name" value="Nitrile_oxidored_QueF"/>
    <property type="match status" value="1"/>
</dbReference>
<dbReference type="UniPathway" id="UPA00392"/>
<feature type="binding site" evidence="5">
    <location>
        <begin position="75"/>
        <end position="77"/>
    </location>
    <ligand>
        <name>substrate</name>
    </ligand>
</feature>
<feature type="binding site" evidence="5">
    <location>
        <begin position="94"/>
        <end position="95"/>
    </location>
    <ligand>
        <name>substrate</name>
    </ligand>
</feature>
<protein>
    <recommendedName>
        <fullName evidence="5">NADPH-dependent 7-cyano-7-deazaguanine reductase</fullName>
        <ecNumber evidence="5">1.7.1.13</ecNumber>
    </recommendedName>
    <alternativeName>
        <fullName evidence="5">7-cyano-7-carbaguanine reductase</fullName>
    </alternativeName>
    <alternativeName>
        <fullName evidence="5">NADPH-dependent nitrile oxidoreductase</fullName>
    </alternativeName>
    <alternativeName>
        <fullName evidence="5">PreQ(0) reductase</fullName>
    </alternativeName>
</protein>
<dbReference type="InterPro" id="IPR050084">
    <property type="entry name" value="NADPH_dep_7-cyano-7-deazaG_red"/>
</dbReference>
<evidence type="ECO:0000313" key="6">
    <source>
        <dbReference type="EMBL" id="AKJ64354.1"/>
    </source>
</evidence>
<accession>A0A0G3EJQ2</accession>
<comment type="similarity">
    <text evidence="5">Belongs to the GTP cyclohydrolase I family. QueF type 1 subfamily.</text>
</comment>
<dbReference type="AlphaFoldDB" id="A0A0G3EJQ2"/>
<dbReference type="STRING" id="1307763.L21SP4_01102"/>
<dbReference type="GO" id="GO:0033739">
    <property type="term" value="F:preQ1 synthase activity"/>
    <property type="evidence" value="ECO:0007669"/>
    <property type="project" value="UniProtKB-UniRule"/>
</dbReference>
<keyword evidence="3 5" id="KW-0521">NADP</keyword>
<dbReference type="KEGG" id="vbl:L21SP4_01102"/>
<keyword evidence="4 5" id="KW-0560">Oxidoreductase</keyword>
<dbReference type="PANTHER" id="PTHR34354:SF1">
    <property type="entry name" value="NADPH-DEPENDENT 7-CYANO-7-DEAZAGUANINE REDUCTASE"/>
    <property type="match status" value="1"/>
</dbReference>
<evidence type="ECO:0000313" key="7">
    <source>
        <dbReference type="Proteomes" id="UP000035268"/>
    </source>
</evidence>
<dbReference type="NCBIfam" id="TIGR03139">
    <property type="entry name" value="QueF-II"/>
    <property type="match status" value="1"/>
</dbReference>
<feature type="active site" description="Proton donor" evidence="5">
    <location>
        <position position="60"/>
    </location>
</feature>
<feature type="active site" description="Thioimide intermediate" evidence="5">
    <location>
        <position position="53"/>
    </location>
</feature>
<keyword evidence="7" id="KW-1185">Reference proteome</keyword>
<dbReference type="EC" id="1.7.1.13" evidence="5"/>
<dbReference type="GO" id="GO:0005737">
    <property type="term" value="C:cytoplasm"/>
    <property type="evidence" value="ECO:0007669"/>
    <property type="project" value="UniProtKB-SubCell"/>
</dbReference>
<organism evidence="6 7">
    <name type="scientific">Kiritimatiella glycovorans</name>
    <dbReference type="NCBI Taxonomy" id="1307763"/>
    <lineage>
        <taxon>Bacteria</taxon>
        <taxon>Pseudomonadati</taxon>
        <taxon>Kiritimatiellota</taxon>
        <taxon>Kiritimatiellia</taxon>
        <taxon>Kiritimatiellales</taxon>
        <taxon>Kiritimatiellaceae</taxon>
        <taxon>Kiritimatiella</taxon>
    </lineage>
</organism>
<dbReference type="HAMAP" id="MF_00818">
    <property type="entry name" value="QueF_type1"/>
    <property type="match status" value="1"/>
</dbReference>
<evidence type="ECO:0000256" key="1">
    <source>
        <dbReference type="ARBA" id="ARBA00022490"/>
    </source>
</evidence>
<evidence type="ECO:0000256" key="3">
    <source>
        <dbReference type="ARBA" id="ARBA00022857"/>
    </source>
</evidence>
<dbReference type="InterPro" id="IPR043133">
    <property type="entry name" value="GTP-CH-I_C/QueF"/>
</dbReference>
<dbReference type="InterPro" id="IPR029500">
    <property type="entry name" value="QueF"/>
</dbReference>
<comment type="function">
    <text evidence="5">Catalyzes the NADPH-dependent reduction of 7-cyano-7-deazaguanine (preQ0) to 7-aminomethyl-7-deazaguanine (preQ1).</text>
</comment>
<evidence type="ECO:0000256" key="4">
    <source>
        <dbReference type="ARBA" id="ARBA00023002"/>
    </source>
</evidence>
<comment type="catalytic activity">
    <reaction evidence="5">
        <text>7-aminomethyl-7-carbaguanine + 2 NADP(+) = 7-cyano-7-carbaguanine + 2 NADPH + 3 H(+)</text>
        <dbReference type="Rhea" id="RHEA:13409"/>
        <dbReference type="ChEBI" id="CHEBI:15378"/>
        <dbReference type="ChEBI" id="CHEBI:45075"/>
        <dbReference type="ChEBI" id="CHEBI:57783"/>
        <dbReference type="ChEBI" id="CHEBI:58349"/>
        <dbReference type="ChEBI" id="CHEBI:58703"/>
        <dbReference type="EC" id="1.7.1.13"/>
    </reaction>
</comment>
<dbReference type="RefSeq" id="WP_052881695.1">
    <property type="nucleotide sequence ID" value="NZ_CP010904.1"/>
</dbReference>
<comment type="subcellular location">
    <subcellularLocation>
        <location evidence="5">Cytoplasm</location>
    </subcellularLocation>
</comment>
<proteinExistence type="inferred from homology"/>
<keyword evidence="2 5" id="KW-0671">Queuosine biosynthesis</keyword>
<dbReference type="SUPFAM" id="SSF55620">
    <property type="entry name" value="Tetrahydrobiopterin biosynthesis enzymes-like"/>
    <property type="match status" value="1"/>
</dbReference>
<dbReference type="GO" id="GO:0008616">
    <property type="term" value="P:tRNA queuosine(34) biosynthetic process"/>
    <property type="evidence" value="ECO:0007669"/>
    <property type="project" value="UniProtKB-UniRule"/>
</dbReference>
<evidence type="ECO:0000256" key="5">
    <source>
        <dbReference type="HAMAP-Rule" id="MF_00818"/>
    </source>
</evidence>
<name>A0A0G3EJQ2_9BACT</name>
<sequence>MNKQRYEELKHLGAGEKSYPDTPDRAILETFSNEHPDRVYWITFDSDEFTSLCPVTGQPDFGSIRIEYVPADRCIESKSLKLYLFSFRQVGSFYEDVINRIYSDLHAVLEPRRLVVRGRFTARGGITSTVRVDSAE</sequence>
<reference evidence="7" key="1">
    <citation type="submission" date="2015-02" db="EMBL/GenBank/DDBJ databases">
        <title>Description and complete genome sequence of the first cultured representative of the subdivision 5 of the Verrucomicrobia phylum.</title>
        <authorList>
            <person name="Spring S."/>
            <person name="Bunk B."/>
            <person name="Sproer C."/>
            <person name="Klenk H.-P."/>
        </authorList>
    </citation>
    <scope>NUCLEOTIDE SEQUENCE [LARGE SCALE GENOMIC DNA]</scope>
    <source>
        <strain evidence="7">L21-Fru-AB</strain>
    </source>
</reference>
<dbReference type="Proteomes" id="UP000035268">
    <property type="component" value="Chromosome"/>
</dbReference>
<dbReference type="PANTHER" id="PTHR34354">
    <property type="entry name" value="NADPH-DEPENDENT 7-CYANO-7-DEAZAGUANINE REDUCTASE"/>
    <property type="match status" value="1"/>
</dbReference>
<dbReference type="OrthoDB" id="9795077at2"/>
<dbReference type="EMBL" id="CP010904">
    <property type="protein sequence ID" value="AKJ64354.1"/>
    <property type="molecule type" value="Genomic_DNA"/>
</dbReference>
<comment type="pathway">
    <text evidence="5">tRNA modification; tRNA-queuosine biosynthesis.</text>
</comment>